<dbReference type="GO" id="GO:0015031">
    <property type="term" value="P:protein transport"/>
    <property type="evidence" value="ECO:0007669"/>
    <property type="project" value="UniProtKB-KW"/>
</dbReference>
<organism evidence="13 19">
    <name type="scientific">Eisenbergiella tayi</name>
    <dbReference type="NCBI Taxonomy" id="1432052"/>
    <lineage>
        <taxon>Bacteria</taxon>
        <taxon>Bacillati</taxon>
        <taxon>Bacillota</taxon>
        <taxon>Clostridia</taxon>
        <taxon>Lachnospirales</taxon>
        <taxon>Lachnospiraceae</taxon>
        <taxon>Eisenbergiella</taxon>
    </lineage>
</organism>
<keyword evidence="9" id="KW-0472">Membrane</keyword>
<keyword evidence="6" id="KW-0145">Chemotaxis</keyword>
<reference evidence="14 17" key="3">
    <citation type="submission" date="2016-08" db="EMBL/GenBank/DDBJ databases">
        <authorList>
            <person name="Seilhamer J.J."/>
        </authorList>
    </citation>
    <scope>NUCLEOTIDE SEQUENCE [LARGE SCALE GENOMIC DNA]</scope>
    <source>
        <strain evidence="14 17">NML150140-1</strain>
    </source>
</reference>
<evidence type="ECO:0000313" key="18">
    <source>
        <dbReference type="Proteomes" id="UP000094869"/>
    </source>
</evidence>
<dbReference type="NCBIfam" id="TIGR02473">
    <property type="entry name" value="flagell_FliJ"/>
    <property type="match status" value="1"/>
</dbReference>
<reference evidence="15 18" key="2">
    <citation type="submission" date="2016-08" db="EMBL/GenBank/DDBJ databases">
        <title>Characterization of Isolates of Eisenbergiella tayi Derived from Blood Cultures, Using Whole Genome Sequencing.</title>
        <authorList>
            <person name="Bernier A.-M."/>
            <person name="Burdz T."/>
            <person name="Wiebe D."/>
            <person name="Bernard K."/>
        </authorList>
    </citation>
    <scope>NUCLEOTIDE SEQUENCE [LARGE SCALE GENOMIC DNA]</scope>
    <source>
        <strain evidence="15 18">NML120146</strain>
    </source>
</reference>
<keyword evidence="11" id="KW-0175">Coiled coil</keyword>
<dbReference type="EMBL" id="MCGH01000003">
    <property type="protein sequence ID" value="ODM04617.1"/>
    <property type="molecule type" value="Genomic_DNA"/>
</dbReference>
<evidence type="ECO:0000256" key="4">
    <source>
        <dbReference type="ARBA" id="ARBA00022448"/>
    </source>
</evidence>
<keyword evidence="13" id="KW-0282">Flagellum</keyword>
<proteinExistence type="inferred from homology"/>
<dbReference type="GO" id="GO:0006935">
    <property type="term" value="P:chemotaxis"/>
    <property type="evidence" value="ECO:0007669"/>
    <property type="project" value="UniProtKB-KW"/>
</dbReference>
<dbReference type="GO" id="GO:0071973">
    <property type="term" value="P:bacterial-type flagellum-dependent cell motility"/>
    <property type="evidence" value="ECO:0007669"/>
    <property type="project" value="InterPro"/>
</dbReference>
<evidence type="ECO:0000256" key="10">
    <source>
        <dbReference type="ARBA" id="ARBA00023225"/>
    </source>
</evidence>
<evidence type="ECO:0000313" key="19">
    <source>
        <dbReference type="Proteomes" id="UP000095003"/>
    </source>
</evidence>
<evidence type="ECO:0000256" key="2">
    <source>
        <dbReference type="ARBA" id="ARBA00010004"/>
    </source>
</evidence>
<dbReference type="Pfam" id="PF02050">
    <property type="entry name" value="FliJ"/>
    <property type="match status" value="1"/>
</dbReference>
<evidence type="ECO:0000256" key="3">
    <source>
        <dbReference type="ARBA" id="ARBA00020392"/>
    </source>
</evidence>
<dbReference type="Proteomes" id="UP000094271">
    <property type="component" value="Unassembled WGS sequence"/>
</dbReference>
<dbReference type="EMBL" id="MCGI01000006">
    <property type="protein sequence ID" value="ODM08348.1"/>
    <property type="molecule type" value="Genomic_DNA"/>
</dbReference>
<dbReference type="Proteomes" id="UP000094869">
    <property type="component" value="Unassembled WGS sequence"/>
</dbReference>
<feature type="coiled-coil region" evidence="11">
    <location>
        <begin position="33"/>
        <end position="132"/>
    </location>
</feature>
<gene>
    <name evidence="13" type="ORF">BEH84_05673</name>
    <name evidence="14" type="ORF">BEI59_33460</name>
    <name evidence="12" type="ORF">BEI61_05426</name>
    <name evidence="15" type="ORF">BEI63_21660</name>
</gene>
<dbReference type="InterPro" id="IPR053716">
    <property type="entry name" value="Flag_assembly_chemotaxis_eff"/>
</dbReference>
<dbReference type="OrthoDB" id="2087173at2"/>
<comment type="subcellular location">
    <subcellularLocation>
        <location evidence="1">Cell membrane</location>
        <topology evidence="1">Peripheral membrane protein</topology>
        <orientation evidence="1">Cytoplasmic side</orientation>
    </subcellularLocation>
</comment>
<dbReference type="Proteomes" id="UP000094067">
    <property type="component" value="Unassembled WGS sequence"/>
</dbReference>
<evidence type="ECO:0000256" key="8">
    <source>
        <dbReference type="ARBA" id="ARBA00022927"/>
    </source>
</evidence>
<dbReference type="AlphaFoldDB" id="A0A1E3AHX2"/>
<evidence type="ECO:0000313" key="17">
    <source>
        <dbReference type="Proteomes" id="UP000094271"/>
    </source>
</evidence>
<evidence type="ECO:0000256" key="7">
    <source>
        <dbReference type="ARBA" id="ARBA00022795"/>
    </source>
</evidence>
<keyword evidence="4" id="KW-0813">Transport</keyword>
<evidence type="ECO:0000313" key="15">
    <source>
        <dbReference type="EMBL" id="ODR50539.1"/>
    </source>
</evidence>
<dbReference type="GeneID" id="93301534"/>
<evidence type="ECO:0000313" key="12">
    <source>
        <dbReference type="EMBL" id="ODM04617.1"/>
    </source>
</evidence>
<evidence type="ECO:0000313" key="13">
    <source>
        <dbReference type="EMBL" id="ODM08348.1"/>
    </source>
</evidence>
<dbReference type="GO" id="GO:0044781">
    <property type="term" value="P:bacterial-type flagellum organization"/>
    <property type="evidence" value="ECO:0007669"/>
    <property type="project" value="UniProtKB-KW"/>
</dbReference>
<reference evidence="16 19" key="1">
    <citation type="submission" date="2016-07" db="EMBL/GenBank/DDBJ databases">
        <title>Characterization of isolates of Eisenbergiella tayi derived from blood cultures, using whole genome sequencing.</title>
        <authorList>
            <person name="Burdz T."/>
            <person name="Wiebe D."/>
            <person name="Huynh C."/>
            <person name="Bernard K."/>
        </authorList>
    </citation>
    <scope>NUCLEOTIDE SEQUENCE [LARGE SCALE GENOMIC DNA]</scope>
    <source>
        <strain evidence="12 16">NML 110608</strain>
        <strain evidence="13 19">NML 120489</strain>
    </source>
</reference>
<evidence type="ECO:0000313" key="14">
    <source>
        <dbReference type="EMBL" id="ODR38682.1"/>
    </source>
</evidence>
<keyword evidence="7" id="KW-1005">Bacterial flagellum biogenesis</keyword>
<sequence>MKKFNFPLERMLNYQEQDLEKERGIMSRLLAARTGLEEKRLRLMEEMEEIQSERGKEIRKGTTIFSLRSSSVLLVSGKKQLEEIRNELNRIDEEIEKQRQIVVSVSQEVKKLENLKEKQLEEYRHAEAKEEQEMISEHVSGSFVRNGVSYI</sequence>
<evidence type="ECO:0000256" key="6">
    <source>
        <dbReference type="ARBA" id="ARBA00022500"/>
    </source>
</evidence>
<dbReference type="EMBL" id="MEHD01000035">
    <property type="protein sequence ID" value="ODR50539.1"/>
    <property type="molecule type" value="Genomic_DNA"/>
</dbReference>
<evidence type="ECO:0000256" key="5">
    <source>
        <dbReference type="ARBA" id="ARBA00022475"/>
    </source>
</evidence>
<dbReference type="Gene3D" id="1.10.287.1700">
    <property type="match status" value="1"/>
</dbReference>
<evidence type="ECO:0000256" key="11">
    <source>
        <dbReference type="SAM" id="Coils"/>
    </source>
</evidence>
<keyword evidence="10" id="KW-1006">Bacterial flagellum protein export</keyword>
<keyword evidence="5" id="KW-1003">Cell membrane</keyword>
<accession>A0A1E3AHX2</accession>
<name>A0A1E3AHX2_9FIRM</name>
<dbReference type="Proteomes" id="UP000095003">
    <property type="component" value="Unassembled WGS sequence"/>
</dbReference>
<comment type="caution">
    <text evidence="13">The sequence shown here is derived from an EMBL/GenBank/DDBJ whole genome shotgun (WGS) entry which is preliminary data.</text>
</comment>
<keyword evidence="8" id="KW-0653">Protein transport</keyword>
<dbReference type="EMBL" id="MEHA01000044">
    <property type="protein sequence ID" value="ODR38682.1"/>
    <property type="molecule type" value="Genomic_DNA"/>
</dbReference>
<evidence type="ECO:0000256" key="9">
    <source>
        <dbReference type="ARBA" id="ARBA00023136"/>
    </source>
</evidence>
<evidence type="ECO:0000313" key="16">
    <source>
        <dbReference type="Proteomes" id="UP000094067"/>
    </source>
</evidence>
<protein>
    <recommendedName>
        <fullName evidence="3">Flagellar FliJ protein</fullName>
    </recommendedName>
</protein>
<dbReference type="InterPro" id="IPR012823">
    <property type="entry name" value="Flagell_FliJ"/>
</dbReference>
<keyword evidence="13" id="KW-0969">Cilium</keyword>
<keyword evidence="13" id="KW-0966">Cell projection</keyword>
<evidence type="ECO:0000256" key="1">
    <source>
        <dbReference type="ARBA" id="ARBA00004413"/>
    </source>
</evidence>
<dbReference type="RefSeq" id="WP_009250511.1">
    <property type="nucleotide sequence ID" value="NZ_BAABXS010000001.1"/>
</dbReference>
<dbReference type="GO" id="GO:0009288">
    <property type="term" value="C:bacterial-type flagellum"/>
    <property type="evidence" value="ECO:0007669"/>
    <property type="project" value="InterPro"/>
</dbReference>
<keyword evidence="18" id="KW-1185">Reference proteome</keyword>
<dbReference type="GO" id="GO:0005886">
    <property type="term" value="C:plasma membrane"/>
    <property type="evidence" value="ECO:0007669"/>
    <property type="project" value="UniProtKB-SubCell"/>
</dbReference>
<comment type="similarity">
    <text evidence="2">Belongs to the FliJ family.</text>
</comment>